<proteinExistence type="predicted"/>
<reference evidence="2" key="1">
    <citation type="journal article" date="2020" name="Nature">
        <title>Giant virus diversity and host interactions through global metagenomics.</title>
        <authorList>
            <person name="Schulz F."/>
            <person name="Roux S."/>
            <person name="Paez-Espino D."/>
            <person name="Jungbluth S."/>
            <person name="Walsh D.A."/>
            <person name="Denef V.J."/>
            <person name="McMahon K.D."/>
            <person name="Konstantinidis K.T."/>
            <person name="Eloe-Fadrosh E.A."/>
            <person name="Kyrpides N.C."/>
            <person name="Woyke T."/>
        </authorList>
    </citation>
    <scope>NUCLEOTIDE SEQUENCE</scope>
    <source>
        <strain evidence="2">GVMAG-S-1101164-72</strain>
    </source>
</reference>
<accession>A0A6C0APA0</accession>
<dbReference type="EMBL" id="MN740759">
    <property type="protein sequence ID" value="QHS81637.1"/>
    <property type="molecule type" value="Genomic_DNA"/>
</dbReference>
<keyword evidence="1" id="KW-1133">Transmembrane helix</keyword>
<evidence type="ECO:0000313" key="2">
    <source>
        <dbReference type="EMBL" id="QHS81637.1"/>
    </source>
</evidence>
<keyword evidence="1" id="KW-0472">Membrane</keyword>
<evidence type="ECO:0008006" key="3">
    <source>
        <dbReference type="Google" id="ProtNLM"/>
    </source>
</evidence>
<feature type="transmembrane region" description="Helical" evidence="1">
    <location>
        <begin position="6"/>
        <end position="27"/>
    </location>
</feature>
<keyword evidence="1" id="KW-0812">Transmembrane</keyword>
<dbReference type="AlphaFoldDB" id="A0A6C0APA0"/>
<name>A0A6C0APA0_9ZZZZ</name>
<evidence type="ECO:0000256" key="1">
    <source>
        <dbReference type="SAM" id="Phobius"/>
    </source>
</evidence>
<sequence>MNVTEYLSILFVLVVLVSGIIMIMKVLKTNEGFADYKSEAGYKDQLAKVVALRDLRANGRQRMSQMLDFYESASTQQDPHEVLPSDQDSFVNFYTLGCRFAGYLGPFEKGYFDPQEAVTSALKMGCRTFVLEIDYNDECKHKTDENGRYFPQLVVRNDQGRRFYVTASNPDCQNSSSSIIQKTAKVLADNAFDNGSGPLIVILYVLRTPPYDSGSPKRTLDYFSNIAKAMNPLLNRSVDNITTGGKFSRQQQEALLLTNSIKDYDGRVIFMCNANTDDFRKASYDTDKDLDYIVNLRLTMGQTQLGATTKAAATPYGVLDTTQSYLSIPQDQITNTIEKSKLTYTVCFDKNPAVQPDAETVQKLTSTFGITCIPIQIWSDDANYLFEKPSGLFSKFGFVPKPKNLRFIKKPLMRAASAPVTMNAQGGELRVPITP</sequence>
<protein>
    <recommendedName>
        <fullName evidence="3">PI-PLC Y-box domain-containing protein</fullName>
    </recommendedName>
</protein>
<organism evidence="2">
    <name type="scientific">viral metagenome</name>
    <dbReference type="NCBI Taxonomy" id="1070528"/>
    <lineage>
        <taxon>unclassified sequences</taxon>
        <taxon>metagenomes</taxon>
        <taxon>organismal metagenomes</taxon>
    </lineage>
</organism>